<organism evidence="2 3">
    <name type="scientific">Echinicola strongylocentroti</name>
    <dbReference type="NCBI Taxonomy" id="1795355"/>
    <lineage>
        <taxon>Bacteria</taxon>
        <taxon>Pseudomonadati</taxon>
        <taxon>Bacteroidota</taxon>
        <taxon>Cytophagia</taxon>
        <taxon>Cytophagales</taxon>
        <taxon>Cyclobacteriaceae</taxon>
        <taxon>Echinicola</taxon>
    </lineage>
</organism>
<gene>
    <name evidence="2" type="ORF">DN752_17030</name>
</gene>
<dbReference type="InterPro" id="IPR024775">
    <property type="entry name" value="DinB-like"/>
</dbReference>
<protein>
    <submittedName>
        <fullName evidence="2">DinB family protein</fullName>
    </submittedName>
</protein>
<sequence length="151" mass="17045">MNINSTIKTRENFIHLINGMTLAELNEIPTGFNNNIVWNFGHVIVTQQLLCYKLSGQDMLVSGELVEKYRKGTKPEAPATSKEIEELKILALSTLESFKNDFMAGHFKEFNEYTTSFGATLRNISEAVEFNSIHEGMHLGYAMAQRKAVRA</sequence>
<accession>A0A2Z4IL74</accession>
<dbReference type="Proteomes" id="UP000248688">
    <property type="component" value="Chromosome"/>
</dbReference>
<dbReference type="AlphaFoldDB" id="A0A2Z4IL74"/>
<evidence type="ECO:0000259" key="1">
    <source>
        <dbReference type="Pfam" id="PF12867"/>
    </source>
</evidence>
<proteinExistence type="predicted"/>
<feature type="domain" description="DinB-like" evidence="1">
    <location>
        <begin position="8"/>
        <end position="141"/>
    </location>
</feature>
<name>A0A2Z4IL74_9BACT</name>
<evidence type="ECO:0000313" key="2">
    <source>
        <dbReference type="EMBL" id="AWW31695.1"/>
    </source>
</evidence>
<dbReference type="SUPFAM" id="SSF109854">
    <property type="entry name" value="DinB/YfiT-like putative metalloenzymes"/>
    <property type="match status" value="1"/>
</dbReference>
<keyword evidence="3" id="KW-1185">Reference proteome</keyword>
<evidence type="ECO:0000313" key="3">
    <source>
        <dbReference type="Proteomes" id="UP000248688"/>
    </source>
</evidence>
<dbReference type="Pfam" id="PF12867">
    <property type="entry name" value="DinB_2"/>
    <property type="match status" value="1"/>
</dbReference>
<dbReference type="KEGG" id="est:DN752_17030"/>
<dbReference type="EMBL" id="CP030041">
    <property type="protein sequence ID" value="AWW31695.1"/>
    <property type="molecule type" value="Genomic_DNA"/>
</dbReference>
<dbReference type="InterPro" id="IPR034660">
    <property type="entry name" value="DinB/YfiT-like"/>
</dbReference>
<dbReference type="RefSeq" id="WP_112785070.1">
    <property type="nucleotide sequence ID" value="NZ_CP030041.1"/>
</dbReference>
<reference evidence="2 3" key="1">
    <citation type="submission" date="2018-06" db="EMBL/GenBank/DDBJ databases">
        <title>Echinicola strongylocentroti sp. nov., isolated from a sea urchin Strongylocentrotus intermedius.</title>
        <authorList>
            <person name="Bae S.S."/>
        </authorList>
    </citation>
    <scope>NUCLEOTIDE SEQUENCE [LARGE SCALE GENOMIC DNA]</scope>
    <source>
        <strain evidence="2 3">MEBiC08714</strain>
    </source>
</reference>
<dbReference type="Gene3D" id="1.20.120.450">
    <property type="entry name" value="dinb family like domain"/>
    <property type="match status" value="1"/>
</dbReference>
<dbReference type="OrthoDB" id="4295522at2"/>